<proteinExistence type="predicted"/>
<accession>A0A179F8N5</accession>
<dbReference type="AlphaFoldDB" id="A0A179F8N5"/>
<name>A0A179F8N5_METCM</name>
<gene>
    <name evidence="1" type="ORF">VFPPC_16557</name>
</gene>
<evidence type="ECO:0000313" key="2">
    <source>
        <dbReference type="Proteomes" id="UP000078397"/>
    </source>
</evidence>
<dbReference type="GeneID" id="28858304"/>
<dbReference type="RefSeq" id="XP_018139496.1">
    <property type="nucleotide sequence ID" value="XM_018294310.1"/>
</dbReference>
<dbReference type="Proteomes" id="UP000078397">
    <property type="component" value="Unassembled WGS sequence"/>
</dbReference>
<dbReference type="EMBL" id="LSBJ02000007">
    <property type="protein sequence ID" value="OAQ61792.1"/>
    <property type="molecule type" value="Genomic_DNA"/>
</dbReference>
<protein>
    <submittedName>
        <fullName evidence="1">Uncharacterized protein</fullName>
    </submittedName>
</protein>
<organism evidence="1 2">
    <name type="scientific">Pochonia chlamydosporia 170</name>
    <dbReference type="NCBI Taxonomy" id="1380566"/>
    <lineage>
        <taxon>Eukaryota</taxon>
        <taxon>Fungi</taxon>
        <taxon>Dikarya</taxon>
        <taxon>Ascomycota</taxon>
        <taxon>Pezizomycotina</taxon>
        <taxon>Sordariomycetes</taxon>
        <taxon>Hypocreomycetidae</taxon>
        <taxon>Hypocreales</taxon>
        <taxon>Clavicipitaceae</taxon>
        <taxon>Pochonia</taxon>
    </lineage>
</organism>
<keyword evidence="2" id="KW-1185">Reference proteome</keyword>
<reference evidence="1 2" key="1">
    <citation type="journal article" date="2016" name="PLoS Pathog.">
        <title>Biosynthesis of antibiotic leucinostatins in bio-control fungus Purpureocillium lilacinum and their inhibition on phytophthora revealed by genome mining.</title>
        <authorList>
            <person name="Wang G."/>
            <person name="Liu Z."/>
            <person name="Lin R."/>
            <person name="Li E."/>
            <person name="Mao Z."/>
            <person name="Ling J."/>
            <person name="Yang Y."/>
            <person name="Yin W.B."/>
            <person name="Xie B."/>
        </authorList>
    </citation>
    <scope>NUCLEOTIDE SEQUENCE [LARGE SCALE GENOMIC DNA]</scope>
    <source>
        <strain evidence="1">170</strain>
    </source>
</reference>
<evidence type="ECO:0000313" key="1">
    <source>
        <dbReference type="EMBL" id="OAQ61792.1"/>
    </source>
</evidence>
<dbReference type="KEGG" id="pchm:VFPPC_16557"/>
<comment type="caution">
    <text evidence="1">The sequence shown here is derived from an EMBL/GenBank/DDBJ whole genome shotgun (WGS) entry which is preliminary data.</text>
</comment>
<sequence length="103" mass="11363">MESKSLQADRPHCPRNTYLGRRLARRFYITHQMLSPALPTQDALPHFPQFVMTSTAINLQIRQNDSLCCQICPSGSPTASCSQFSHVVSVTIGEASGQKQGQS</sequence>